<dbReference type="Pfam" id="PF13561">
    <property type="entry name" value="adh_short_C2"/>
    <property type="match status" value="1"/>
</dbReference>
<dbReference type="GO" id="GO:0016616">
    <property type="term" value="F:oxidoreductase activity, acting on the CH-OH group of donors, NAD or NADP as acceptor"/>
    <property type="evidence" value="ECO:0007669"/>
    <property type="project" value="TreeGrafter"/>
</dbReference>
<gene>
    <name evidence="3" type="ORF">MYCIT1_LOCUS21087</name>
    <name evidence="4" type="ORF">MYCIT1_LOCUS25217</name>
</gene>
<dbReference type="SUPFAM" id="SSF51735">
    <property type="entry name" value="NAD(P)-binding Rossmann-fold domains"/>
    <property type="match status" value="1"/>
</dbReference>
<proteinExistence type="inferred from homology"/>
<dbReference type="AlphaFoldDB" id="A0AAD2HKS9"/>
<evidence type="ECO:0000256" key="2">
    <source>
        <dbReference type="ARBA" id="ARBA00023002"/>
    </source>
</evidence>
<keyword evidence="5" id="KW-1185">Reference proteome</keyword>
<dbReference type="PANTHER" id="PTHR42760">
    <property type="entry name" value="SHORT-CHAIN DEHYDROGENASES/REDUCTASES FAMILY MEMBER"/>
    <property type="match status" value="1"/>
</dbReference>
<accession>A0AAD2HKS9</accession>
<evidence type="ECO:0008006" key="6">
    <source>
        <dbReference type="Google" id="ProtNLM"/>
    </source>
</evidence>
<evidence type="ECO:0000313" key="5">
    <source>
        <dbReference type="Proteomes" id="UP001295794"/>
    </source>
</evidence>
<evidence type="ECO:0000313" key="4">
    <source>
        <dbReference type="EMBL" id="CAK5276724.1"/>
    </source>
</evidence>
<dbReference type="PRINTS" id="PR00081">
    <property type="entry name" value="GDHRDH"/>
</dbReference>
<keyword evidence="2" id="KW-0560">Oxidoreductase</keyword>
<dbReference type="InterPro" id="IPR002347">
    <property type="entry name" value="SDR_fam"/>
</dbReference>
<evidence type="ECO:0000313" key="3">
    <source>
        <dbReference type="EMBL" id="CAK5274116.1"/>
    </source>
</evidence>
<dbReference type="Proteomes" id="UP001295794">
    <property type="component" value="Unassembled WGS sequence"/>
</dbReference>
<comment type="similarity">
    <text evidence="1">Belongs to the short-chain dehydrogenases/reductases (SDR) family.</text>
</comment>
<organism evidence="4 5">
    <name type="scientific">Mycena citricolor</name>
    <dbReference type="NCBI Taxonomy" id="2018698"/>
    <lineage>
        <taxon>Eukaryota</taxon>
        <taxon>Fungi</taxon>
        <taxon>Dikarya</taxon>
        <taxon>Basidiomycota</taxon>
        <taxon>Agaricomycotina</taxon>
        <taxon>Agaricomycetes</taxon>
        <taxon>Agaricomycetidae</taxon>
        <taxon>Agaricales</taxon>
        <taxon>Marasmiineae</taxon>
        <taxon>Mycenaceae</taxon>
        <taxon>Mycena</taxon>
    </lineage>
</organism>
<dbReference type="InterPro" id="IPR036291">
    <property type="entry name" value="NAD(P)-bd_dom_sf"/>
</dbReference>
<comment type="caution">
    <text evidence="4">The sequence shown here is derived from an EMBL/GenBank/DDBJ whole genome shotgun (WGS) entry which is preliminary data.</text>
</comment>
<protein>
    <recommendedName>
        <fullName evidence="6">SDR family oxidoreductase</fullName>
    </recommendedName>
</protein>
<feature type="non-terminal residue" evidence="4">
    <location>
        <position position="1"/>
    </location>
</feature>
<sequence>FLPAYSASKFAVMGLTQATAQELGKFNITVNAYAPGPLNSVLMKNLAEEGPEDTGMSAEEWTDKLRQTSPLGRFGELTDISDLVSFLASSQAKHITGQNISVNGGSHCS</sequence>
<reference evidence="4" key="1">
    <citation type="submission" date="2023-11" db="EMBL/GenBank/DDBJ databases">
        <authorList>
            <person name="De Vega J J."/>
            <person name="De Vega J J."/>
        </authorList>
    </citation>
    <scope>NUCLEOTIDE SEQUENCE</scope>
</reference>
<dbReference type="Gene3D" id="3.40.50.720">
    <property type="entry name" value="NAD(P)-binding Rossmann-like Domain"/>
    <property type="match status" value="1"/>
</dbReference>
<dbReference type="EMBL" id="CAVNYO010000412">
    <property type="protein sequence ID" value="CAK5276724.1"/>
    <property type="molecule type" value="Genomic_DNA"/>
</dbReference>
<dbReference type="EMBL" id="CAVNYO010000400">
    <property type="protein sequence ID" value="CAK5274116.1"/>
    <property type="molecule type" value="Genomic_DNA"/>
</dbReference>
<dbReference type="PANTHER" id="PTHR42760:SF133">
    <property type="entry name" value="3-OXOACYL-[ACYL-CARRIER-PROTEIN] REDUCTASE"/>
    <property type="match status" value="1"/>
</dbReference>
<name>A0AAD2HKS9_9AGAR</name>
<evidence type="ECO:0000256" key="1">
    <source>
        <dbReference type="ARBA" id="ARBA00006484"/>
    </source>
</evidence>